<evidence type="ECO:0000313" key="1">
    <source>
        <dbReference type="Proteomes" id="UP000036681"/>
    </source>
</evidence>
<sequence>MGLAAATLRDTPKEQFLLWPMKTAFCTASQSTRYICFRLTKLLHSLSFILSLNMFPISTVIKINEEEAYLGCLNRCDGKCMPHWSY</sequence>
<dbReference type="AlphaFoldDB" id="A0A0M3HTX7"/>
<keyword evidence="1" id="KW-1185">Reference proteome</keyword>
<protein>
    <submittedName>
        <fullName evidence="2">Uncharacterized protein</fullName>
    </submittedName>
</protein>
<organism evidence="1 2">
    <name type="scientific">Ascaris lumbricoides</name>
    <name type="common">Giant roundworm</name>
    <dbReference type="NCBI Taxonomy" id="6252"/>
    <lineage>
        <taxon>Eukaryota</taxon>
        <taxon>Metazoa</taxon>
        <taxon>Ecdysozoa</taxon>
        <taxon>Nematoda</taxon>
        <taxon>Chromadorea</taxon>
        <taxon>Rhabditida</taxon>
        <taxon>Spirurina</taxon>
        <taxon>Ascaridomorpha</taxon>
        <taxon>Ascaridoidea</taxon>
        <taxon>Ascarididae</taxon>
        <taxon>Ascaris</taxon>
    </lineage>
</organism>
<accession>A0A0M3HTX7</accession>
<dbReference type="WBParaSite" id="ALUE_0000617701-mRNA-1">
    <property type="protein sequence ID" value="ALUE_0000617701-mRNA-1"/>
    <property type="gene ID" value="ALUE_0000617701"/>
</dbReference>
<evidence type="ECO:0000313" key="2">
    <source>
        <dbReference type="WBParaSite" id="ALUE_0000617701-mRNA-1"/>
    </source>
</evidence>
<dbReference type="Proteomes" id="UP000036681">
    <property type="component" value="Unplaced"/>
</dbReference>
<proteinExistence type="predicted"/>
<name>A0A0M3HTX7_ASCLU</name>
<reference evidence="2" key="1">
    <citation type="submission" date="2017-02" db="UniProtKB">
        <authorList>
            <consortium name="WormBaseParasite"/>
        </authorList>
    </citation>
    <scope>IDENTIFICATION</scope>
</reference>